<accession>A0ABT1CHE6</accession>
<evidence type="ECO:0000313" key="1">
    <source>
        <dbReference type="EMBL" id="MCO6160277.1"/>
    </source>
</evidence>
<organism evidence="1 2">
    <name type="scientific">Asaia lannensis NBRC 102526</name>
    <dbReference type="NCBI Taxonomy" id="1307926"/>
    <lineage>
        <taxon>Bacteria</taxon>
        <taxon>Pseudomonadati</taxon>
        <taxon>Pseudomonadota</taxon>
        <taxon>Alphaproteobacteria</taxon>
        <taxon>Acetobacterales</taxon>
        <taxon>Acetobacteraceae</taxon>
        <taxon>Asaia</taxon>
    </lineage>
</organism>
<keyword evidence="2" id="KW-1185">Reference proteome</keyword>
<dbReference type="RefSeq" id="WP_252849466.1">
    <property type="nucleotide sequence ID" value="NZ_JAMXQU010000006.1"/>
</dbReference>
<proteinExistence type="predicted"/>
<gene>
    <name evidence="1" type="ORF">NF685_09575</name>
</gene>
<comment type="caution">
    <text evidence="1">The sequence shown here is derived from an EMBL/GenBank/DDBJ whole genome shotgun (WGS) entry which is preliminary data.</text>
</comment>
<sequence length="129" mass="13729">MISTHDRVGGKAVFWLLSLLALMMRLVMTAPSPGLVPDDALDVLTQISVLCDSTPLPGPDKHPSTVLADADLALTGLLDGHEMAFAGSVLHAGAILYGVMTRFWCFPPVRGPPLHRLGTRFAQGPPVFS</sequence>
<dbReference type="Proteomes" id="UP001523401">
    <property type="component" value="Unassembled WGS sequence"/>
</dbReference>
<name>A0ABT1CHE6_9PROT</name>
<protein>
    <submittedName>
        <fullName evidence="1">Uncharacterized protein</fullName>
    </submittedName>
</protein>
<evidence type="ECO:0000313" key="2">
    <source>
        <dbReference type="Proteomes" id="UP001523401"/>
    </source>
</evidence>
<dbReference type="EMBL" id="JAMXQU010000006">
    <property type="protein sequence ID" value="MCO6160277.1"/>
    <property type="molecule type" value="Genomic_DNA"/>
</dbReference>
<reference evidence="1 2" key="1">
    <citation type="submission" date="2022-06" db="EMBL/GenBank/DDBJ databases">
        <title>Whole-genome of Asaia lannensis strain LMG 27011T.</title>
        <authorList>
            <person name="Sombolestani A."/>
        </authorList>
    </citation>
    <scope>NUCLEOTIDE SEQUENCE [LARGE SCALE GENOMIC DNA]</scope>
    <source>
        <strain evidence="1 2">NBRC 102526</strain>
    </source>
</reference>